<dbReference type="Proteomes" id="UP000245202">
    <property type="component" value="Unassembled WGS sequence"/>
</dbReference>
<dbReference type="InterPro" id="IPR015943">
    <property type="entry name" value="WD40/YVTN_repeat-like_dom_sf"/>
</dbReference>
<name>A0A2R5EL90_9BACL</name>
<sequence length="308" mass="34728">MVCTDIDGDKMGVYVKADTTDGSGEIIVDRLEWGRGLVSDGDRFYYYTGPDIYERDLVSGRSRIVCRLDPAAAVYGPLSITKDGSTMGIYWRVGGQWVIGTVDVETGRVREVATPDFAEPYPIANHAMISPEDRNLLFFAHEGQTEYIPDRIYMADVRSGEFRCGFGQKRMGTGELGEYVGHEMWAPDGRQLYFVKYPHSPLKPTGVYRVDARNGEAEFVNGDYRYWHVAVSPDGRWAVADTTEEEEISKIVLIDLASRSSRLLCEIPMWKQHPGHPHPSFSPDSRKISFTLADEERNLRVGIIDITE</sequence>
<evidence type="ECO:0000313" key="2">
    <source>
        <dbReference type="Proteomes" id="UP000245202"/>
    </source>
</evidence>
<evidence type="ECO:0000313" key="1">
    <source>
        <dbReference type="EMBL" id="GBG06865.1"/>
    </source>
</evidence>
<dbReference type="Gene3D" id="2.130.10.10">
    <property type="entry name" value="YVTN repeat-like/Quinoprotein amine dehydrogenase"/>
    <property type="match status" value="1"/>
</dbReference>
<dbReference type="AlphaFoldDB" id="A0A2R5EL90"/>
<comment type="caution">
    <text evidence="1">The sequence shown here is derived from an EMBL/GenBank/DDBJ whole genome shotgun (WGS) entry which is preliminary data.</text>
</comment>
<reference evidence="1 2" key="1">
    <citation type="submission" date="2017-08" db="EMBL/GenBank/DDBJ databases">
        <title>Substantial Increase in Enzyme Production by Combined Drug-Resistance Mutations in Paenibacillus agaridevorans.</title>
        <authorList>
            <person name="Tanaka Y."/>
            <person name="Funane K."/>
            <person name="Hosaka T."/>
            <person name="Shiwa Y."/>
            <person name="Fujita N."/>
            <person name="Miyazaki T."/>
            <person name="Yoshikawa H."/>
            <person name="Murakami K."/>
            <person name="Kasahara K."/>
            <person name="Inaoka T."/>
            <person name="Hiraga Y."/>
            <person name="Ochi K."/>
        </authorList>
    </citation>
    <scope>NUCLEOTIDE SEQUENCE [LARGE SCALE GENOMIC DNA]</scope>
    <source>
        <strain evidence="1 2">T-3040</strain>
    </source>
</reference>
<gene>
    <name evidence="1" type="ORF">PAT3040_01406</name>
</gene>
<evidence type="ECO:0008006" key="3">
    <source>
        <dbReference type="Google" id="ProtNLM"/>
    </source>
</evidence>
<accession>A0A2R5EL90</accession>
<organism evidence="1 2">
    <name type="scientific">Paenibacillus agaridevorans</name>
    <dbReference type="NCBI Taxonomy" id="171404"/>
    <lineage>
        <taxon>Bacteria</taxon>
        <taxon>Bacillati</taxon>
        <taxon>Bacillota</taxon>
        <taxon>Bacilli</taxon>
        <taxon>Bacillales</taxon>
        <taxon>Paenibacillaceae</taxon>
        <taxon>Paenibacillus</taxon>
    </lineage>
</organism>
<dbReference type="EMBL" id="BDQX01000058">
    <property type="protein sequence ID" value="GBG06865.1"/>
    <property type="molecule type" value="Genomic_DNA"/>
</dbReference>
<protein>
    <recommendedName>
        <fullName evidence="3">Oligogalacturonate lyase domain-containing protein</fullName>
    </recommendedName>
</protein>
<dbReference type="SUPFAM" id="SSF69304">
    <property type="entry name" value="Tricorn protease N-terminal domain"/>
    <property type="match status" value="1"/>
</dbReference>
<keyword evidence="2" id="KW-1185">Reference proteome</keyword>
<proteinExistence type="predicted"/>